<protein>
    <recommendedName>
        <fullName evidence="6">Lipase domain-containing protein</fullName>
    </recommendedName>
</protein>
<comment type="similarity">
    <text evidence="2 4">Belongs to the AB hydrolase superfamily. Lipase family.</text>
</comment>
<dbReference type="InterPro" id="IPR029058">
    <property type="entry name" value="AB_hydrolase_fold"/>
</dbReference>
<reference evidence="7 8" key="1">
    <citation type="submission" date="2024-08" db="EMBL/GenBank/DDBJ databases">
        <authorList>
            <person name="Cucini C."/>
            <person name="Frati F."/>
        </authorList>
    </citation>
    <scope>NUCLEOTIDE SEQUENCE [LARGE SCALE GENOMIC DNA]</scope>
</reference>
<gene>
    <name evidence="7" type="ORF">ODALV1_LOCUS10563</name>
</gene>
<dbReference type="PANTHER" id="PTHR11610">
    <property type="entry name" value="LIPASE"/>
    <property type="match status" value="1"/>
</dbReference>
<sequence length="342" mass="38188">MYGLRITEELCKWSLPIPWDIKEIQPELHIYSNKLGDTHDIIKYDEDIPTAVLRLQHANLLETTELIFIAHGFENDVTTPWVPEMKDRILKATPQATVFLVSWGGGASIGILKYSQAAANTQTVGAWLGLVTHEIRKTINVDGIKIYGIAHSLGSHLMGLAGRQSQAFDRITGLDPAGPSFEKVNQENRLCKTDAKVVDVIHTDGYDSVFDPEDWFAPVNHYGTLIPLGKIDFYPNWGYSQPGAGVFTIAGSHHRAIELFLWSIANPGKFVTNTALVRMPEFEKPVKEVKYVVERVEMGYHLNGTCEGLFYIETESEAPWMSSHQSESDNGESGYFSTCSIL</sequence>
<comment type="subcellular location">
    <subcellularLocation>
        <location evidence="1">Secreted</location>
    </subcellularLocation>
</comment>
<evidence type="ECO:0000256" key="4">
    <source>
        <dbReference type="RuleBase" id="RU004262"/>
    </source>
</evidence>
<feature type="domain" description="Lipase" evidence="6">
    <location>
        <begin position="18"/>
        <end position="284"/>
    </location>
</feature>
<name>A0ABP1QFU1_9HEXA</name>
<evidence type="ECO:0000313" key="7">
    <source>
        <dbReference type="EMBL" id="CAL8100499.1"/>
    </source>
</evidence>
<dbReference type="Pfam" id="PF00151">
    <property type="entry name" value="Lipase"/>
    <property type="match status" value="1"/>
</dbReference>
<proteinExistence type="inferred from homology"/>
<dbReference type="Gene3D" id="3.40.50.1820">
    <property type="entry name" value="alpha/beta hydrolase"/>
    <property type="match status" value="1"/>
</dbReference>
<evidence type="ECO:0000256" key="1">
    <source>
        <dbReference type="ARBA" id="ARBA00004613"/>
    </source>
</evidence>
<dbReference type="Proteomes" id="UP001642540">
    <property type="component" value="Unassembled WGS sequence"/>
</dbReference>
<dbReference type="PANTHER" id="PTHR11610:SF173">
    <property type="entry name" value="LIPASE DOMAIN-CONTAINING PROTEIN-RELATED"/>
    <property type="match status" value="1"/>
</dbReference>
<dbReference type="PRINTS" id="PR00821">
    <property type="entry name" value="TAGLIPASE"/>
</dbReference>
<evidence type="ECO:0000256" key="5">
    <source>
        <dbReference type="SAM" id="MobiDB-lite"/>
    </source>
</evidence>
<evidence type="ECO:0000313" key="8">
    <source>
        <dbReference type="Proteomes" id="UP001642540"/>
    </source>
</evidence>
<keyword evidence="3" id="KW-0964">Secreted</keyword>
<dbReference type="EMBL" id="CAXLJM020000032">
    <property type="protein sequence ID" value="CAL8100499.1"/>
    <property type="molecule type" value="Genomic_DNA"/>
</dbReference>
<evidence type="ECO:0000256" key="2">
    <source>
        <dbReference type="ARBA" id="ARBA00010701"/>
    </source>
</evidence>
<comment type="caution">
    <text evidence="7">The sequence shown here is derived from an EMBL/GenBank/DDBJ whole genome shotgun (WGS) entry which is preliminary data.</text>
</comment>
<dbReference type="InterPro" id="IPR013818">
    <property type="entry name" value="Lipase"/>
</dbReference>
<evidence type="ECO:0000259" key="6">
    <source>
        <dbReference type="Pfam" id="PF00151"/>
    </source>
</evidence>
<feature type="region of interest" description="Disordered" evidence="5">
    <location>
        <begin position="322"/>
        <end position="342"/>
    </location>
</feature>
<organism evidence="7 8">
    <name type="scientific">Orchesella dallaii</name>
    <dbReference type="NCBI Taxonomy" id="48710"/>
    <lineage>
        <taxon>Eukaryota</taxon>
        <taxon>Metazoa</taxon>
        <taxon>Ecdysozoa</taxon>
        <taxon>Arthropoda</taxon>
        <taxon>Hexapoda</taxon>
        <taxon>Collembola</taxon>
        <taxon>Entomobryomorpha</taxon>
        <taxon>Entomobryoidea</taxon>
        <taxon>Orchesellidae</taxon>
        <taxon>Orchesellinae</taxon>
        <taxon>Orchesella</taxon>
    </lineage>
</organism>
<evidence type="ECO:0000256" key="3">
    <source>
        <dbReference type="ARBA" id="ARBA00022525"/>
    </source>
</evidence>
<accession>A0ABP1QFU1</accession>
<keyword evidence="8" id="KW-1185">Reference proteome</keyword>
<dbReference type="SUPFAM" id="SSF53474">
    <property type="entry name" value="alpha/beta-Hydrolases"/>
    <property type="match status" value="1"/>
</dbReference>
<dbReference type="InterPro" id="IPR000734">
    <property type="entry name" value="TAG_lipase"/>
</dbReference>